<dbReference type="AlphaFoldDB" id="A0A839FF86"/>
<dbReference type="InterPro" id="IPR029063">
    <property type="entry name" value="SAM-dependent_MTases_sf"/>
</dbReference>
<dbReference type="InterPro" id="IPR041698">
    <property type="entry name" value="Methyltransf_25"/>
</dbReference>
<accession>A0A839FF86</accession>
<dbReference type="Pfam" id="PF13649">
    <property type="entry name" value="Methyltransf_25"/>
    <property type="match status" value="1"/>
</dbReference>
<feature type="domain" description="Methyltransferase" evidence="2">
    <location>
        <begin position="67"/>
        <end position="155"/>
    </location>
</feature>
<gene>
    <name evidence="3" type="ORF">HNR24_000261</name>
</gene>
<evidence type="ECO:0000256" key="1">
    <source>
        <dbReference type="SAM" id="MobiDB-lite"/>
    </source>
</evidence>
<evidence type="ECO:0000313" key="4">
    <source>
        <dbReference type="Proteomes" id="UP000546252"/>
    </source>
</evidence>
<feature type="region of interest" description="Disordered" evidence="1">
    <location>
        <begin position="1"/>
        <end position="34"/>
    </location>
</feature>
<dbReference type="SUPFAM" id="SSF53335">
    <property type="entry name" value="S-adenosyl-L-methionine-dependent methyltransferases"/>
    <property type="match status" value="1"/>
</dbReference>
<proteinExistence type="predicted"/>
<organism evidence="3 4">
    <name type="scientific">Nesterenkonia jeotgali</name>
    <dbReference type="NCBI Taxonomy" id="317018"/>
    <lineage>
        <taxon>Bacteria</taxon>
        <taxon>Bacillati</taxon>
        <taxon>Actinomycetota</taxon>
        <taxon>Actinomycetes</taxon>
        <taxon>Micrococcales</taxon>
        <taxon>Micrococcaceae</taxon>
        <taxon>Nesterenkonia</taxon>
    </lineage>
</organism>
<reference evidence="3 4" key="1">
    <citation type="submission" date="2020-08" db="EMBL/GenBank/DDBJ databases">
        <title>Sequencing the genomes of 1000 actinobacteria strains.</title>
        <authorList>
            <person name="Klenk H.-P."/>
        </authorList>
    </citation>
    <scope>NUCLEOTIDE SEQUENCE [LARGE SCALE GENOMIC DNA]</scope>
    <source>
        <strain evidence="3 4">DSM 19081</strain>
    </source>
</reference>
<protein>
    <recommendedName>
        <fullName evidence="2">Methyltransferase domain-containing protein</fullName>
    </recommendedName>
</protein>
<dbReference type="Gene3D" id="3.40.50.150">
    <property type="entry name" value="Vaccinia Virus protein VP39"/>
    <property type="match status" value="1"/>
</dbReference>
<dbReference type="Proteomes" id="UP000546252">
    <property type="component" value="Unassembled WGS sequence"/>
</dbReference>
<name>A0A839FF86_9MICC</name>
<dbReference type="OrthoDB" id="7273451at2"/>
<comment type="caution">
    <text evidence="3">The sequence shown here is derived from an EMBL/GenBank/DDBJ whole genome shotgun (WGS) entry which is preliminary data.</text>
</comment>
<dbReference type="RefSeq" id="WP_083504510.1">
    <property type="nucleotide sequence ID" value="NZ_BAAAKT010000001.1"/>
</dbReference>
<evidence type="ECO:0000259" key="2">
    <source>
        <dbReference type="Pfam" id="PF13649"/>
    </source>
</evidence>
<sequence>MDARSAGSQNGDRMVTRPVPADWLGQRRRADHQAREKAAPLLETLLDRLHTLLPAADSDPASASVHVIDVGAGTGSNQAWLAPRLALPQHWTLLDHDADLLEVAAEDPAAAGPIQTTRVLGTIEDLPGMTQGEAVQLVTCSALLDLLSPREAELLADSIAGSGVGHVAALLSLTVTGAVEISPGHPGDSVITQAFDAHQRRDGLLGPDAAGTVAQLLRERGAEVTLISTDWTLDTGDAALIRRYLSDRADVAVEHHPSLAGTAQQWLAAREEQLDRGELEVTVGHLDLLSLPGTSTR</sequence>
<evidence type="ECO:0000313" key="3">
    <source>
        <dbReference type="EMBL" id="MBA8920328.1"/>
    </source>
</evidence>
<feature type="compositionally biased region" description="Polar residues" evidence="1">
    <location>
        <begin position="1"/>
        <end position="11"/>
    </location>
</feature>
<dbReference type="EMBL" id="JACJIH010000001">
    <property type="protein sequence ID" value="MBA8920328.1"/>
    <property type="molecule type" value="Genomic_DNA"/>
</dbReference>